<comment type="caution">
    <text evidence="1">The sequence shown here is derived from an EMBL/GenBank/DDBJ whole genome shotgun (WGS) entry which is preliminary data.</text>
</comment>
<sequence>MNSYLFGTGVPKFLVNEDEISIEKSFIESIELEPRDIEHESIINTTRNWTNKTDHDHLTITVLCRLHKITGALTWFKNFYSTYNKTEVDGFAPGQYADFFVDTDGEYVKFRLQITELFPLETPWAYDTFRIILRSKKPVDLGALQVTTTQITATDTDGTTATDTDGEAMTD</sequence>
<proteinExistence type="predicted"/>
<reference evidence="1" key="2">
    <citation type="journal article" date="2011" name="Microb. Ecol.">
        <title>Taxonomic and Functional Metagenomic Profiling of the Microbial Community in the Anoxic Sediment of a Sub-saline Shallow Lake (Laguna de Carrizo, Central Spain).</title>
        <authorList>
            <person name="Ferrer M."/>
            <person name="Guazzaroni M.E."/>
            <person name="Richter M."/>
            <person name="Garcia-Salamanca A."/>
            <person name="Yarza P."/>
            <person name="Suarez-Suarez A."/>
            <person name="Solano J."/>
            <person name="Alcaide M."/>
            <person name="van Dillewijn P."/>
            <person name="Molina-Henares M.A."/>
            <person name="Lopez-Cortes N."/>
            <person name="Al-Ramahi Y."/>
            <person name="Guerrero C."/>
            <person name="Acosta A."/>
            <person name="de Eugenio L.I."/>
            <person name="Martinez V."/>
            <person name="Marques S."/>
            <person name="Rojo F."/>
            <person name="Santero E."/>
            <person name="Genilloud O."/>
            <person name="Perez-Perez J."/>
            <person name="Rossello-Mora R."/>
            <person name="Ramos J.L."/>
        </authorList>
    </citation>
    <scope>NUCLEOTIDE SEQUENCE</scope>
</reference>
<reference evidence="1" key="1">
    <citation type="submission" date="2010-07" db="EMBL/GenBank/DDBJ databases">
        <authorList>
            <consortium name="CONSOLIDER consortium CSD2007-00005"/>
            <person name="Guazzaroni M.-E."/>
            <person name="Richter M."/>
            <person name="Garcia-Salamanca A."/>
            <person name="Yarza P."/>
            <person name="Ferrer M."/>
        </authorList>
    </citation>
    <scope>NUCLEOTIDE SEQUENCE</scope>
</reference>
<name>D9PLQ4_9ZZZZ</name>
<dbReference type="EMBL" id="ADZX01000754">
    <property type="protein sequence ID" value="EFK95511.1"/>
    <property type="molecule type" value="Genomic_DNA"/>
</dbReference>
<dbReference type="AlphaFoldDB" id="D9PLQ4"/>
<organism evidence="1">
    <name type="scientific">sediment metagenome</name>
    <dbReference type="NCBI Taxonomy" id="749907"/>
    <lineage>
        <taxon>unclassified sequences</taxon>
        <taxon>metagenomes</taxon>
        <taxon>ecological metagenomes</taxon>
    </lineage>
</organism>
<protein>
    <submittedName>
        <fullName evidence="1">Uncharacterized protein</fullName>
    </submittedName>
</protein>
<accession>D9PLQ4</accession>
<evidence type="ECO:0000313" key="1">
    <source>
        <dbReference type="EMBL" id="EFK95511.1"/>
    </source>
</evidence>
<gene>
    <name evidence="1" type="ORF">LDC_2477</name>
</gene>